<dbReference type="HAMAP" id="MF_00704">
    <property type="entry name" value="Aspartoacylase"/>
    <property type="match status" value="1"/>
</dbReference>
<reference evidence="18" key="1">
    <citation type="submission" date="2025-08" db="UniProtKB">
        <authorList>
            <consortium name="RefSeq"/>
        </authorList>
    </citation>
    <scope>IDENTIFICATION</scope>
</reference>
<dbReference type="GeneID" id="106525346"/>
<evidence type="ECO:0000313" key="17">
    <source>
        <dbReference type="Proteomes" id="UP000192220"/>
    </source>
</evidence>
<keyword evidence="4" id="KW-0963">Cytoplasm</keyword>
<evidence type="ECO:0000256" key="3">
    <source>
        <dbReference type="ARBA" id="ARBA00022475"/>
    </source>
</evidence>
<evidence type="ECO:0000256" key="1">
    <source>
        <dbReference type="ARBA" id="ARBA00004496"/>
    </source>
</evidence>
<protein>
    <recommendedName>
        <fullName evidence="9">N-acyl-aromatic-L-amino acid amidohydrolase</fullName>
        <ecNumber evidence="9">3.5.1.114</ecNumber>
    </recommendedName>
</protein>
<dbReference type="CDD" id="cd06909">
    <property type="entry name" value="M14_ASPA"/>
    <property type="match status" value="1"/>
</dbReference>
<keyword evidence="17" id="KW-1185">Reference proteome</keyword>
<feature type="binding site" evidence="14">
    <location>
        <position position="22"/>
    </location>
    <ligand>
        <name>Zn(2+)</name>
        <dbReference type="ChEBI" id="CHEBI:29105"/>
    </ligand>
</feature>
<keyword evidence="6" id="KW-0378">Hydrolase</keyword>
<evidence type="ECO:0000256" key="11">
    <source>
        <dbReference type="ARBA" id="ARBA00048435"/>
    </source>
</evidence>
<dbReference type="AlphaFoldDB" id="A0A2I4C4T2"/>
<dbReference type="InterPro" id="IPR055438">
    <property type="entry name" value="AstE_AspA_cat"/>
</dbReference>
<evidence type="ECO:0000256" key="9">
    <source>
        <dbReference type="ARBA" id="ARBA00034807"/>
    </source>
</evidence>
<evidence type="ECO:0000256" key="14">
    <source>
        <dbReference type="PIRSR" id="PIRSR018001-3"/>
    </source>
</evidence>
<dbReference type="Pfam" id="PF24827">
    <property type="entry name" value="AstE_AspA_cat"/>
    <property type="match status" value="1"/>
</dbReference>
<evidence type="ECO:0000256" key="6">
    <source>
        <dbReference type="ARBA" id="ARBA00022801"/>
    </source>
</evidence>
<dbReference type="PIRSF" id="PIRSF018001">
    <property type="entry name" value="Aspartoacylase"/>
    <property type="match status" value="1"/>
</dbReference>
<dbReference type="InterPro" id="IPR007036">
    <property type="entry name" value="Aste_AspA_hybrid_dom"/>
</dbReference>
<dbReference type="NCBIfam" id="NF002601">
    <property type="entry name" value="PRK02259.1"/>
    <property type="match status" value="1"/>
</dbReference>
<keyword evidence="8" id="KW-0472">Membrane</keyword>
<dbReference type="GO" id="GO:0046872">
    <property type="term" value="F:metal ion binding"/>
    <property type="evidence" value="ECO:0007669"/>
    <property type="project" value="UniProtKB-KW"/>
</dbReference>
<evidence type="ECO:0000256" key="5">
    <source>
        <dbReference type="ARBA" id="ARBA00022723"/>
    </source>
</evidence>
<dbReference type="Gene3D" id="3.40.630.10">
    <property type="entry name" value="Zn peptidases"/>
    <property type="match status" value="1"/>
</dbReference>
<dbReference type="GO" id="GO:0016788">
    <property type="term" value="F:hydrolase activity, acting on ester bonds"/>
    <property type="evidence" value="ECO:0007669"/>
    <property type="project" value="InterPro"/>
</dbReference>
<comment type="similarity">
    <text evidence="2">Belongs to the AspA/AstE family. Aspartoacylase subfamily.</text>
</comment>
<dbReference type="SUPFAM" id="SSF53187">
    <property type="entry name" value="Zn-dependent exopeptidases"/>
    <property type="match status" value="1"/>
</dbReference>
<feature type="binding site" evidence="14">
    <location>
        <position position="25"/>
    </location>
    <ligand>
        <name>Zn(2+)</name>
        <dbReference type="ChEBI" id="CHEBI:29105"/>
    </ligand>
</feature>
<proteinExistence type="inferred from homology"/>
<dbReference type="EC" id="3.5.1.114" evidence="9"/>
<evidence type="ECO:0000313" key="18">
    <source>
        <dbReference type="RefSeq" id="XP_013875002.1"/>
    </source>
</evidence>
<evidence type="ECO:0000256" key="13">
    <source>
        <dbReference type="PIRSR" id="PIRSR018001-1"/>
    </source>
</evidence>
<evidence type="ECO:0000256" key="2">
    <source>
        <dbReference type="ARBA" id="ARBA00006173"/>
    </source>
</evidence>
<feature type="binding site" evidence="14">
    <location>
        <position position="120"/>
    </location>
    <ligand>
        <name>Zn(2+)</name>
        <dbReference type="ChEBI" id="CHEBI:29105"/>
    </ligand>
</feature>
<evidence type="ECO:0000256" key="12">
    <source>
        <dbReference type="ARBA" id="ARBA00049326"/>
    </source>
</evidence>
<sequence>MEVDEPVLLPRLARVAVCGGTHGNELSGVYLVRELLKEAQEKERDDEGPLSVQTLLSNPRATQQCRRYIDADLNRCFSLATLNGPVSEAAPYEIILARELNASLGPKGSQEAVDLVCDLHNTTANMGLCFIAYSDKDWICLHIFKHLQRQMPDIPMRFIHFNISKKESYSLDSVGKHGFALEIGPQPHGVVRSNVYTAMKVGVRHILDWIHYFNSGSVFEGGYVDVFTMVKNIDYPRDSQTHNITAAIHPRLQDRDFCLLCPEDPLFQTFSGEELTYKGNEPLYPFFINECAYYEKGIALSLARKKRVMIPPIRAQTEVEKQASEQSFASEEEE</sequence>
<dbReference type="Gene3D" id="2.20.25.160">
    <property type="match status" value="1"/>
</dbReference>
<evidence type="ECO:0000259" key="15">
    <source>
        <dbReference type="Pfam" id="PF04952"/>
    </source>
</evidence>
<dbReference type="InterPro" id="IPR050178">
    <property type="entry name" value="AspA/AstE_fam"/>
</dbReference>
<feature type="domain" description="Succinylglutamate desuccinylase/Aspartoacylase catalytic" evidence="16">
    <location>
        <begin position="13"/>
        <end position="209"/>
    </location>
</feature>
<dbReference type="PANTHER" id="PTHR15162:SF5">
    <property type="entry name" value="N-ACYL-AROMATIC-L-AMINO ACID AMIDOHYDROLASE (CARBOXYLATE-FORMING)"/>
    <property type="match status" value="1"/>
</dbReference>
<evidence type="ECO:0000256" key="4">
    <source>
        <dbReference type="ARBA" id="ARBA00022490"/>
    </source>
</evidence>
<feature type="domain" description="AstE/AspA barrel-sandwich hybrid" evidence="15">
    <location>
        <begin position="224"/>
        <end position="305"/>
    </location>
</feature>
<dbReference type="InterPro" id="IPR016708">
    <property type="entry name" value="Aspartoacylase"/>
</dbReference>
<dbReference type="Pfam" id="PF04952">
    <property type="entry name" value="AstE_AspA_hybrid"/>
    <property type="match status" value="1"/>
</dbReference>
<gene>
    <name evidence="18" type="primary">LOC106525346</name>
</gene>
<dbReference type="FunFam" id="3.40.630.10:FF:000025">
    <property type="entry name" value="aspartoacylase"/>
    <property type="match status" value="1"/>
</dbReference>
<keyword evidence="3" id="KW-1003">Cell membrane</keyword>
<evidence type="ECO:0000256" key="7">
    <source>
        <dbReference type="ARBA" id="ARBA00022833"/>
    </source>
</evidence>
<comment type="subcellular location">
    <subcellularLocation>
        <location evidence="10">Apical cell membrane</location>
        <topology evidence="10">Peripheral membrane protein</topology>
    </subcellularLocation>
    <subcellularLocation>
        <location evidence="1">Cytoplasm</location>
    </subcellularLocation>
</comment>
<dbReference type="RefSeq" id="XP_013875002.1">
    <property type="nucleotide sequence ID" value="XM_014019548.1"/>
</dbReference>
<name>A0A2I4C4T2_AUSLI</name>
<evidence type="ECO:0000256" key="8">
    <source>
        <dbReference type="ARBA" id="ARBA00023136"/>
    </source>
</evidence>
<dbReference type="GO" id="GO:0005829">
    <property type="term" value="C:cytosol"/>
    <property type="evidence" value="ECO:0007669"/>
    <property type="project" value="TreeGrafter"/>
</dbReference>
<feature type="active site" description="Proton donor/acceptor" evidence="13">
    <location>
        <position position="182"/>
    </location>
</feature>
<keyword evidence="7 14" id="KW-0862">Zinc</keyword>
<accession>A0A2I4C4T2</accession>
<dbReference type="STRING" id="52670.A0A2I4C4T2"/>
<keyword evidence="5 14" id="KW-0479">Metal-binding</keyword>
<evidence type="ECO:0000259" key="16">
    <source>
        <dbReference type="Pfam" id="PF24827"/>
    </source>
</evidence>
<dbReference type="GO" id="GO:0016324">
    <property type="term" value="C:apical plasma membrane"/>
    <property type="evidence" value="ECO:0007669"/>
    <property type="project" value="UniProtKB-SubCell"/>
</dbReference>
<dbReference type="PANTHER" id="PTHR15162">
    <property type="entry name" value="ASPARTOACYLASE"/>
    <property type="match status" value="1"/>
</dbReference>
<comment type="cofactor">
    <cofactor evidence="14">
        <name>Zn(2+)</name>
        <dbReference type="ChEBI" id="CHEBI:29105"/>
    </cofactor>
    <text evidence="14">Binds 1 zinc ion per subunit.</text>
</comment>
<organism evidence="17 18">
    <name type="scientific">Austrofundulus limnaeus</name>
    <name type="common">Annual killifish</name>
    <dbReference type="NCBI Taxonomy" id="52670"/>
    <lineage>
        <taxon>Eukaryota</taxon>
        <taxon>Metazoa</taxon>
        <taxon>Chordata</taxon>
        <taxon>Craniata</taxon>
        <taxon>Vertebrata</taxon>
        <taxon>Euteleostomi</taxon>
        <taxon>Actinopterygii</taxon>
        <taxon>Neopterygii</taxon>
        <taxon>Teleostei</taxon>
        <taxon>Neoteleostei</taxon>
        <taxon>Acanthomorphata</taxon>
        <taxon>Ovalentaria</taxon>
        <taxon>Atherinomorphae</taxon>
        <taxon>Cyprinodontiformes</taxon>
        <taxon>Rivulidae</taxon>
        <taxon>Austrofundulus</taxon>
    </lineage>
</organism>
<comment type="catalytic activity">
    <reaction evidence="11">
        <text>an N-acetyl-L-cysteine-S-conjugate + H2O = an S-substituted L-cysteine + acetate</text>
        <dbReference type="Rhea" id="RHEA:36855"/>
        <dbReference type="ChEBI" id="CHEBI:15377"/>
        <dbReference type="ChEBI" id="CHEBI:30089"/>
        <dbReference type="ChEBI" id="CHEBI:58717"/>
        <dbReference type="ChEBI" id="CHEBI:58718"/>
        <dbReference type="EC" id="3.5.1.114"/>
    </reaction>
</comment>
<dbReference type="Proteomes" id="UP000192220">
    <property type="component" value="Unplaced"/>
</dbReference>
<dbReference type="OrthoDB" id="8300214at2759"/>
<dbReference type="GO" id="GO:0004046">
    <property type="term" value="F:aminoacylase activity"/>
    <property type="evidence" value="ECO:0007669"/>
    <property type="project" value="TreeGrafter"/>
</dbReference>
<dbReference type="KEGG" id="alim:106525346"/>
<evidence type="ECO:0000256" key="10">
    <source>
        <dbReference type="ARBA" id="ARBA00037831"/>
    </source>
</evidence>
<comment type="catalytic activity">
    <reaction evidence="12">
        <text>an N-acyl-aromatic L-alpha-amino acid + H2O = an aromatic L-alpha-amino acid + a carboxylate</text>
        <dbReference type="Rhea" id="RHEA:54184"/>
        <dbReference type="ChEBI" id="CHEBI:15377"/>
        <dbReference type="ChEBI" id="CHEBI:29067"/>
        <dbReference type="ChEBI" id="CHEBI:84824"/>
        <dbReference type="ChEBI" id="CHEBI:138093"/>
        <dbReference type="EC" id="3.5.1.114"/>
    </reaction>
</comment>
<dbReference type="InParanoid" id="A0A2I4C4T2"/>